<accession>A0A511RLY7</accession>
<dbReference type="AlphaFoldDB" id="A0A511RLY7"/>
<evidence type="ECO:0000259" key="4">
    <source>
        <dbReference type="Pfam" id="PF00248"/>
    </source>
</evidence>
<evidence type="ECO:0000256" key="1">
    <source>
        <dbReference type="ARBA" id="ARBA00006515"/>
    </source>
</evidence>
<dbReference type="Gene3D" id="3.20.20.100">
    <property type="entry name" value="NADP-dependent oxidoreductase domain"/>
    <property type="match status" value="1"/>
</dbReference>
<dbReference type="PANTHER" id="PTHR43150">
    <property type="entry name" value="HYPERKINETIC, ISOFORM M"/>
    <property type="match status" value="1"/>
</dbReference>
<keyword evidence="5" id="KW-0406">Ion transport</keyword>
<dbReference type="OrthoDB" id="9773828at2"/>
<sequence>MNYRKLGQYGIKVSEISLGAWVTYGNQVKDLETIKEITKLAYDAGVNFFDNADVYAMGAAEELMGQVLKDYPRHTLVMSSKVFWPTSEDANGRGLGRKHVHESIDRSLERLQTDYLDLYFAHRYDPETPMEEIVTAFSDLVKAGKILYWGTSEWPAARIAEAVTFARANGLAAPVVEQPQYSLVYRDRVEKEIIPEAERFGMGLVVWSPLGQGVLTGKYDEGLPEGSRLAQYEQFRERLLTEENRERVKKLKAVADELGVTRTQLALAWVLRQGQVSSAITGARTPEQLQESLGAAELQLTPEIIEKIDAIFPPGPDCYA</sequence>
<dbReference type="InterPro" id="IPR023210">
    <property type="entry name" value="NADP_OxRdtase_dom"/>
</dbReference>
<reference evidence="5 6" key="1">
    <citation type="submission" date="2019-07" db="EMBL/GenBank/DDBJ databases">
        <title>Whole genome shotgun sequence of Oceanithermus desulfurans NBRC 100063.</title>
        <authorList>
            <person name="Hosoyama A."/>
            <person name="Uohara A."/>
            <person name="Ohji S."/>
            <person name="Ichikawa N."/>
        </authorList>
    </citation>
    <scope>NUCLEOTIDE SEQUENCE [LARGE SCALE GENOMIC DNA]</scope>
    <source>
        <strain evidence="5 6">NBRC 100063</strain>
    </source>
</reference>
<organism evidence="5 6">
    <name type="scientific">Oceanithermus desulfurans NBRC 100063</name>
    <dbReference type="NCBI Taxonomy" id="1227550"/>
    <lineage>
        <taxon>Bacteria</taxon>
        <taxon>Thermotogati</taxon>
        <taxon>Deinococcota</taxon>
        <taxon>Deinococci</taxon>
        <taxon>Thermales</taxon>
        <taxon>Thermaceae</taxon>
        <taxon>Oceanithermus</taxon>
    </lineage>
</organism>
<evidence type="ECO:0000313" key="6">
    <source>
        <dbReference type="Proteomes" id="UP000321827"/>
    </source>
</evidence>
<name>A0A511RLY7_9DEIN</name>
<dbReference type="GO" id="GO:0016491">
    <property type="term" value="F:oxidoreductase activity"/>
    <property type="evidence" value="ECO:0007669"/>
    <property type="project" value="UniProtKB-KW"/>
</dbReference>
<evidence type="ECO:0000256" key="2">
    <source>
        <dbReference type="ARBA" id="ARBA00022857"/>
    </source>
</evidence>
<dbReference type="RefSeq" id="WP_147148612.1">
    <property type="nucleotide sequence ID" value="NZ_BJXN01000018.1"/>
</dbReference>
<proteinExistence type="inferred from homology"/>
<dbReference type="PRINTS" id="PR01577">
    <property type="entry name" value="KCNABCHANNEL"/>
</dbReference>
<dbReference type="GO" id="GO:0034220">
    <property type="term" value="P:monoatomic ion transmembrane transport"/>
    <property type="evidence" value="ECO:0007669"/>
    <property type="project" value="UniProtKB-KW"/>
</dbReference>
<dbReference type="EMBL" id="BJXN01000018">
    <property type="protein sequence ID" value="GEM90668.1"/>
    <property type="molecule type" value="Genomic_DNA"/>
</dbReference>
<protein>
    <submittedName>
        <fullName evidence="5">Voltage-gated potassium channel</fullName>
    </submittedName>
</protein>
<dbReference type="Pfam" id="PF00248">
    <property type="entry name" value="Aldo_ket_red"/>
    <property type="match status" value="1"/>
</dbReference>
<dbReference type="PANTHER" id="PTHR43150:SF2">
    <property type="entry name" value="HYPERKINETIC, ISOFORM M"/>
    <property type="match status" value="1"/>
</dbReference>
<feature type="domain" description="NADP-dependent oxidoreductase" evidence="4">
    <location>
        <begin position="15"/>
        <end position="311"/>
    </location>
</feature>
<evidence type="ECO:0000313" key="5">
    <source>
        <dbReference type="EMBL" id="GEM90668.1"/>
    </source>
</evidence>
<dbReference type="InterPro" id="IPR036812">
    <property type="entry name" value="NAD(P)_OxRdtase_dom_sf"/>
</dbReference>
<comment type="caution">
    <text evidence="5">The sequence shown here is derived from an EMBL/GenBank/DDBJ whole genome shotgun (WGS) entry which is preliminary data.</text>
</comment>
<evidence type="ECO:0000256" key="3">
    <source>
        <dbReference type="ARBA" id="ARBA00023002"/>
    </source>
</evidence>
<keyword evidence="3" id="KW-0560">Oxidoreductase</keyword>
<keyword evidence="5" id="KW-0813">Transport</keyword>
<keyword evidence="2" id="KW-0521">NADP</keyword>
<dbReference type="CDD" id="cd19074">
    <property type="entry name" value="Aldo_ket_red_shaker-like"/>
    <property type="match status" value="1"/>
</dbReference>
<dbReference type="FunFam" id="3.20.20.100:FF:000004">
    <property type="entry name" value="Oxidoreductase, aldo/keto reductase"/>
    <property type="match status" value="1"/>
</dbReference>
<comment type="similarity">
    <text evidence="1">Belongs to the shaker potassium channel beta subunit family.</text>
</comment>
<keyword evidence="5" id="KW-0407">Ion channel</keyword>
<dbReference type="SUPFAM" id="SSF51430">
    <property type="entry name" value="NAD(P)-linked oxidoreductase"/>
    <property type="match status" value="1"/>
</dbReference>
<dbReference type="Proteomes" id="UP000321827">
    <property type="component" value="Unassembled WGS sequence"/>
</dbReference>
<dbReference type="InterPro" id="IPR005399">
    <property type="entry name" value="K_chnl_volt-dep_bsu_KCNAB-rel"/>
</dbReference>
<dbReference type="GO" id="GO:0005829">
    <property type="term" value="C:cytosol"/>
    <property type="evidence" value="ECO:0007669"/>
    <property type="project" value="UniProtKB-ARBA"/>
</dbReference>
<gene>
    <name evidence="5" type="ORF">ODE01S_21020</name>
</gene>